<protein>
    <recommendedName>
        <fullName evidence="5">Pre-rRNA-processing protein RIX1 N-terminal domain-containing protein</fullName>
    </recommendedName>
</protein>
<name>A0A1B6GX22_9HEMI</name>
<feature type="region of interest" description="Disordered" evidence="4">
    <location>
        <begin position="584"/>
        <end position="611"/>
    </location>
</feature>
<dbReference type="PANTHER" id="PTHR34105">
    <property type="entry name" value="PROLINE-, GLUTAMIC ACID- AND LEUCINE-RICH PROTEIN 1"/>
    <property type="match status" value="1"/>
</dbReference>
<accession>A0A1B6GX22</accession>
<dbReference type="EMBL" id="GECZ01002781">
    <property type="protein sequence ID" value="JAS66988.1"/>
    <property type="molecule type" value="Transcribed_RNA"/>
</dbReference>
<keyword evidence="3" id="KW-0539">Nucleus</keyword>
<dbReference type="InterPro" id="IPR012583">
    <property type="entry name" value="RIX1_N"/>
</dbReference>
<reference evidence="6" key="1">
    <citation type="submission" date="2015-11" db="EMBL/GenBank/DDBJ databases">
        <title>De novo transcriptome assembly of four potential Pierce s Disease insect vectors from Arizona vineyards.</title>
        <authorList>
            <person name="Tassone E.E."/>
        </authorList>
    </citation>
    <scope>NUCLEOTIDE SEQUENCE</scope>
</reference>
<sequence>MNNNIVDLLQRSLEFTPNNQYFKDFLESCLENGVFHMKENADTIIKHINTSLNNSFDREKGLLLLIAFLPQISVEVFANNALSWMLHCSKFIYQRCGVVDSLSIRALTRLIKLSVKFPEVNKETAKQIVPRFLLENVKHKTNIQITVELLECLQVCMSEYSGPSGEFKADILKLLLRTAEAKPAEVRVAAQCIPLLARLGGGGKQGVTYKTSWQQQQLSLVTLLHSLLNKLYEHIDCVMITESTSQGELLELEPVNEKNVLLRAQRLAAQFSSITQFLQSMLLEEFPVAKAVAPNAILDVITHAQKPTHASLGSSIEALAVMSVLPSIQVAAMRLLESLVLCLGRNIVPLGSQVCYLCSQVVVWTHQQISDWPYAMDKPFRNTRLAAYCCMYSWLNVVGTANNLDMLMEKVFPIMLGDINVEKPTVKLKVGSKMGKGKKKPQMLVNEEDHSEKLGNNVANNQLCERAVLVLSLMIKTIASTLESDTYKSIADIILKLSTELPVPYSDANCRCALYQLLVTLCLQFHPTVAPPLAPAIAVFTSNLHHPNPQVKSVCASALNSLGRMVRPIAPSLYFPLPTEKPKPLSIKSSEEKNETDPLPKRRRIEPDDDSDSISIVSVVTEDSNCGSKTNTFFSQNKVKDQEKVVFEISNSSDEIEEVFKVDFKPDEEKRYNNIDENIAHNEVNAKMNLSISVESGENNILPNEYMDISSFTKQDNKVEITQRNSNSNTDKEQTDLIANDPHEVSDNVISRSEALPEQKDADVVEMLMDFQDEVGSGNEN</sequence>
<dbReference type="AlphaFoldDB" id="A0A1B6GX22"/>
<comment type="subcellular location">
    <subcellularLocation>
        <location evidence="1">Nucleus</location>
    </subcellularLocation>
</comment>
<proteinExistence type="inferred from homology"/>
<dbReference type="GO" id="GO:0006364">
    <property type="term" value="P:rRNA processing"/>
    <property type="evidence" value="ECO:0007669"/>
    <property type="project" value="TreeGrafter"/>
</dbReference>
<gene>
    <name evidence="6" type="ORF">g.16129</name>
</gene>
<evidence type="ECO:0000256" key="1">
    <source>
        <dbReference type="ARBA" id="ARBA00004123"/>
    </source>
</evidence>
<dbReference type="GO" id="GO:0005634">
    <property type="term" value="C:nucleus"/>
    <property type="evidence" value="ECO:0007669"/>
    <property type="project" value="UniProtKB-SubCell"/>
</dbReference>
<feature type="domain" description="Pre-rRNA-processing protein RIX1 N-terminal" evidence="5">
    <location>
        <begin position="42"/>
        <end position="177"/>
    </location>
</feature>
<comment type="similarity">
    <text evidence="2">Belongs to the RIX1/PELP1 family.</text>
</comment>
<evidence type="ECO:0000256" key="3">
    <source>
        <dbReference type="ARBA" id="ARBA00023242"/>
    </source>
</evidence>
<evidence type="ECO:0000256" key="4">
    <source>
        <dbReference type="SAM" id="MobiDB-lite"/>
    </source>
</evidence>
<evidence type="ECO:0000259" key="5">
    <source>
        <dbReference type="Pfam" id="PF08167"/>
    </source>
</evidence>
<dbReference type="Pfam" id="PF08167">
    <property type="entry name" value="RIX1"/>
    <property type="match status" value="1"/>
</dbReference>
<feature type="compositionally biased region" description="Basic and acidic residues" evidence="4">
    <location>
        <begin position="589"/>
        <end position="600"/>
    </location>
</feature>
<organism evidence="6">
    <name type="scientific">Cuerna arida</name>
    <dbReference type="NCBI Taxonomy" id="1464854"/>
    <lineage>
        <taxon>Eukaryota</taxon>
        <taxon>Metazoa</taxon>
        <taxon>Ecdysozoa</taxon>
        <taxon>Arthropoda</taxon>
        <taxon>Hexapoda</taxon>
        <taxon>Insecta</taxon>
        <taxon>Pterygota</taxon>
        <taxon>Neoptera</taxon>
        <taxon>Paraneoptera</taxon>
        <taxon>Hemiptera</taxon>
        <taxon>Auchenorrhyncha</taxon>
        <taxon>Membracoidea</taxon>
        <taxon>Cicadellidae</taxon>
        <taxon>Cicadellinae</taxon>
        <taxon>Proconiini</taxon>
        <taxon>Cuerna</taxon>
    </lineage>
</organism>
<dbReference type="PANTHER" id="PTHR34105:SF1">
    <property type="entry name" value="PROLINE-, GLUTAMIC ACID- AND LEUCINE-RICH PROTEIN 1"/>
    <property type="match status" value="1"/>
</dbReference>
<dbReference type="InterPro" id="IPR016024">
    <property type="entry name" value="ARM-type_fold"/>
</dbReference>
<dbReference type="SUPFAM" id="SSF48371">
    <property type="entry name" value="ARM repeat"/>
    <property type="match status" value="1"/>
</dbReference>
<evidence type="ECO:0000313" key="6">
    <source>
        <dbReference type="EMBL" id="JAS66988.1"/>
    </source>
</evidence>
<evidence type="ECO:0000256" key="2">
    <source>
        <dbReference type="ARBA" id="ARBA00010511"/>
    </source>
</evidence>